<name>R4UIM4_9MOLU</name>
<gene>
    <name evidence="1" type="ORF">SCHRY_v1c05680</name>
</gene>
<keyword evidence="2" id="KW-1185">Reference proteome</keyword>
<organism evidence="1 2">
    <name type="scientific">Spiroplasma chrysopicola DF-1</name>
    <dbReference type="NCBI Taxonomy" id="1276227"/>
    <lineage>
        <taxon>Bacteria</taxon>
        <taxon>Bacillati</taxon>
        <taxon>Mycoplasmatota</taxon>
        <taxon>Mollicutes</taxon>
        <taxon>Entomoplasmatales</taxon>
        <taxon>Spiroplasmataceae</taxon>
        <taxon>Spiroplasma</taxon>
    </lineage>
</organism>
<evidence type="ECO:0000313" key="2">
    <source>
        <dbReference type="Proteomes" id="UP000013964"/>
    </source>
</evidence>
<dbReference type="Proteomes" id="UP000013964">
    <property type="component" value="Chromosome"/>
</dbReference>
<dbReference type="PATRIC" id="fig|1276227.3.peg.571"/>
<proteinExistence type="predicted"/>
<evidence type="ECO:0000313" key="1">
    <source>
        <dbReference type="EMBL" id="AGM25146.1"/>
    </source>
</evidence>
<dbReference type="STRING" id="1276227.SCHRY_v1c05680"/>
<reference evidence="1 2" key="1">
    <citation type="journal article" date="2013" name="Genome Biol. Evol.">
        <title>Complete genomes of two dipteran-associated spiroplasmas provided insights into the origin, dynamics, and impacts of viral invasion in spiroplasma.</title>
        <authorList>
            <person name="Ku C."/>
            <person name="Lo W.S."/>
            <person name="Chen L.L."/>
            <person name="Kuo C.H."/>
        </authorList>
    </citation>
    <scope>NUCLEOTIDE SEQUENCE [LARGE SCALE GENOMIC DNA]</scope>
    <source>
        <strain evidence="1 2">DF-1</strain>
    </source>
</reference>
<protein>
    <submittedName>
        <fullName evidence="1">Uncharacterized protein</fullName>
    </submittedName>
</protein>
<sequence>MVLALDINQINKERENFYKKFEITDENIEDFNYFALQLVTNIDFFIIPDPPVYSIGKDFFAIPDPNLGMVCILRKNCSLIFEKNKCV</sequence>
<dbReference type="KEGG" id="scr:SCHRY_v1c05680"/>
<dbReference type="EMBL" id="CP005077">
    <property type="protein sequence ID" value="AGM25146.1"/>
    <property type="molecule type" value="Genomic_DNA"/>
</dbReference>
<accession>R4UIM4</accession>
<dbReference type="HOGENOM" id="CLU_2481726_0_0_14"/>
<dbReference type="AlphaFoldDB" id="R4UIM4"/>